<name>A0A1I3T1I3_9GAMM</name>
<dbReference type="Pfam" id="PF16989">
    <property type="entry name" value="T6SS_VasJ"/>
    <property type="match status" value="1"/>
</dbReference>
<dbReference type="NCBIfam" id="TIGR03362">
    <property type="entry name" value="VI_chp_7"/>
    <property type="match status" value="1"/>
</dbReference>
<dbReference type="PANTHER" id="PTHR37024:SF5">
    <property type="entry name" value="IMPA N-TERMINAL DOMAIN-CONTAINING PROTEIN"/>
    <property type="match status" value="1"/>
</dbReference>
<dbReference type="Proteomes" id="UP000198841">
    <property type="component" value="Unassembled WGS sequence"/>
</dbReference>
<evidence type="ECO:0000313" key="3">
    <source>
        <dbReference type="Proteomes" id="UP000198841"/>
    </source>
</evidence>
<feature type="domain" description="ImpA N-terminal" evidence="1">
    <location>
        <begin position="33"/>
        <end position="137"/>
    </location>
</feature>
<protein>
    <submittedName>
        <fullName evidence="2">Type VI secretion system protein VasJ</fullName>
    </submittedName>
</protein>
<gene>
    <name evidence="2" type="ORF">SAMN05518863_102186</name>
</gene>
<evidence type="ECO:0000259" key="1">
    <source>
        <dbReference type="Pfam" id="PF06812"/>
    </source>
</evidence>
<dbReference type="RefSeq" id="WP_008107524.1">
    <property type="nucleotide sequence ID" value="NZ_FOSD01000002.1"/>
</dbReference>
<keyword evidence="3" id="KW-1185">Reference proteome</keyword>
<reference evidence="2 3" key="1">
    <citation type="submission" date="2016-10" db="EMBL/GenBank/DDBJ databases">
        <authorList>
            <person name="Varghese N."/>
            <person name="Submissions S."/>
        </authorList>
    </citation>
    <scope>NUCLEOTIDE SEQUENCE [LARGE SCALE GENOMIC DNA]</scope>
    <source>
        <strain evidence="2 3">YR512</strain>
    </source>
</reference>
<dbReference type="InterPro" id="IPR017739">
    <property type="entry name" value="T6SS-assoc_VCA0119"/>
</dbReference>
<evidence type="ECO:0000313" key="2">
    <source>
        <dbReference type="EMBL" id="SFJ64530.1"/>
    </source>
</evidence>
<dbReference type="PANTHER" id="PTHR37024">
    <property type="entry name" value="TYPE VI SECRETION SYSTEM DUF2094 AND IMPA-RELATED DOMAIN PROTEIN"/>
    <property type="match status" value="1"/>
</dbReference>
<organism evidence="2 3">
    <name type="scientific">Candidatus Pantoea symbiotica</name>
    <dbReference type="NCBI Taxonomy" id="1884370"/>
    <lineage>
        <taxon>Bacteria</taxon>
        <taxon>Pseudomonadati</taxon>
        <taxon>Pseudomonadota</taxon>
        <taxon>Gammaproteobacteria</taxon>
        <taxon>Enterobacterales</taxon>
        <taxon>Erwiniaceae</taxon>
        <taxon>Pantoea</taxon>
    </lineage>
</organism>
<accession>A0A1I3T1I3</accession>
<dbReference type="InterPro" id="IPR010657">
    <property type="entry name" value="ImpA_N"/>
</dbReference>
<sequence>MSAMTELVLACGVDASTLRTDAQQRRSDWARWLEPISKALPAGDDPAYDDQFMQIREEVNKLSGFDTDAIARLSESLLTTVSKDIRVITFYAWARLHQDGEQGLAEGLELLAAALHKFGGKLHPQRSRSRQGALAWLGSARMLDSLTLWPEADIARVCRISGALLLIEDALNEDERNGLQPLLRALELRLAQNGGASAMVPLNSPTHTDVDDSSLAELAPVNSGETLKAQAKVLANYLREQPGGWLSAHHLMKSVRWDTILNLPALGTGGNTRLPPPKPDHRAHLKRLYLQQSWTELLELTDSLFAQAINHVWFDLQWYACEALNRQDKGAALANIVQQDLHGLLSRLPGLETLSYSDGTPFADEVTRNWIAQKVMSDVGFAESDTLVAGPDNDILSLENEAVDKAESESVEAALAWLQMRPGTNSLRDQWLIRLLMARVCEQFGKSEMALYLLDELNQHAGALTLAQWEPTLLFEVRARRLKLLRARAARSESERTRIQPEMDSLLSGLITLDPVRASILCS</sequence>
<dbReference type="EMBL" id="FOSD01000002">
    <property type="protein sequence ID" value="SFJ64530.1"/>
    <property type="molecule type" value="Genomic_DNA"/>
</dbReference>
<proteinExistence type="predicted"/>
<dbReference type="Pfam" id="PF06812">
    <property type="entry name" value="ImpA_N"/>
    <property type="match status" value="1"/>
</dbReference>
<comment type="caution">
    <text evidence="2">The sequence shown here is derived from an EMBL/GenBank/DDBJ whole genome shotgun (WGS) entry which is preliminary data.</text>
</comment>